<dbReference type="STRING" id="362257.SVTN_37420"/>
<protein>
    <recommendedName>
        <fullName evidence="3">SCP2 domain-containing protein</fullName>
    </recommendedName>
</protein>
<dbReference type="RefSeq" id="WP_041133057.1">
    <property type="nucleotide sequence ID" value="NZ_CP010407.1"/>
</dbReference>
<reference evidence="1 2" key="1">
    <citation type="submission" date="2014-12" db="EMBL/GenBank/DDBJ databases">
        <title>Complete genome sequence of Streptomyces vietnamensis strain GIMV4.0001, a genetic manipulable producer of the benzoisochromanequinone antibiotic granaticin.</title>
        <authorList>
            <person name="Deng M.R."/>
            <person name="Guo J."/>
            <person name="Ma L.Y."/>
            <person name="Feng G.D."/>
            <person name="Mo C.Y."/>
            <person name="Zhu H.H."/>
        </authorList>
    </citation>
    <scope>NUCLEOTIDE SEQUENCE [LARGE SCALE GENOMIC DNA]</scope>
    <source>
        <strain evidence="2">GIMV4.0001</strain>
    </source>
</reference>
<sequence length="221" mass="22564">MTETTTAPAVSGAATATEVDVRIEDDATPLVRLIGRTLRDSARAGHALQALRKPAATVAIRSHETPQAATIAFTGGVVEVSSGVPVEPDATITVDLNARFAPAGAPSGDAELAADALLALSPPVPDWRTAAEHFWTAARSVPGIPDVLIAVTEGPEGLEQVVLGEGTTHYLIAGAPETLAGVFSGADDLLAVLSTGVLGIQGTLSQLSVMVGASWKVRYDV</sequence>
<gene>
    <name evidence="1" type="ORF">SVTN_37420</name>
</gene>
<name>A0A0B5I9B0_9ACTN</name>
<proteinExistence type="predicted"/>
<dbReference type="KEGG" id="svt:SVTN_37420"/>
<accession>A0A0B5I9B0</accession>
<organism evidence="1 2">
    <name type="scientific">Streptomyces vietnamensis</name>
    <dbReference type="NCBI Taxonomy" id="362257"/>
    <lineage>
        <taxon>Bacteria</taxon>
        <taxon>Bacillati</taxon>
        <taxon>Actinomycetota</taxon>
        <taxon>Actinomycetes</taxon>
        <taxon>Kitasatosporales</taxon>
        <taxon>Streptomycetaceae</taxon>
        <taxon>Streptomyces</taxon>
    </lineage>
</organism>
<evidence type="ECO:0000313" key="2">
    <source>
        <dbReference type="Proteomes" id="UP000031774"/>
    </source>
</evidence>
<evidence type="ECO:0000313" key="1">
    <source>
        <dbReference type="EMBL" id="AJF69136.1"/>
    </source>
</evidence>
<keyword evidence="2" id="KW-1185">Reference proteome</keyword>
<dbReference type="HOGENOM" id="CLU_1249824_0_0_11"/>
<dbReference type="Proteomes" id="UP000031774">
    <property type="component" value="Chromosome"/>
</dbReference>
<dbReference type="AlphaFoldDB" id="A0A0B5I9B0"/>
<dbReference type="EMBL" id="CP010407">
    <property type="protein sequence ID" value="AJF69136.1"/>
    <property type="molecule type" value="Genomic_DNA"/>
</dbReference>
<evidence type="ECO:0008006" key="3">
    <source>
        <dbReference type="Google" id="ProtNLM"/>
    </source>
</evidence>